<dbReference type="AlphaFoldDB" id="A0A916U2D4"/>
<reference evidence="1" key="1">
    <citation type="journal article" date="2014" name="Int. J. Syst. Evol. Microbiol.">
        <title>Complete genome sequence of Corynebacterium casei LMG S-19264T (=DSM 44701T), isolated from a smear-ripened cheese.</title>
        <authorList>
            <consortium name="US DOE Joint Genome Institute (JGI-PGF)"/>
            <person name="Walter F."/>
            <person name="Albersmeier A."/>
            <person name="Kalinowski J."/>
            <person name="Ruckert C."/>
        </authorList>
    </citation>
    <scope>NUCLEOTIDE SEQUENCE</scope>
    <source>
        <strain evidence="1">CGMCC 1.12919</strain>
    </source>
</reference>
<evidence type="ECO:0000313" key="1">
    <source>
        <dbReference type="EMBL" id="GGC57090.1"/>
    </source>
</evidence>
<keyword evidence="2" id="KW-1185">Reference proteome</keyword>
<dbReference type="Proteomes" id="UP000637002">
    <property type="component" value="Unassembled WGS sequence"/>
</dbReference>
<sequence length="150" mass="17171">MKHTSLDEIRDEVNVVAFKLETQKSPWAIRRERLERFAAVLESYEGPIRLLARVEFVPHGERMRMRTDDSPLTVAYADPDLRRRGLAGDRFGDAITFFMLNPGEAHHLLCDCHYFGSVTSQMIAARARSLAHRTSVGELWAKARTLLGFR</sequence>
<evidence type="ECO:0000313" key="2">
    <source>
        <dbReference type="Proteomes" id="UP000637002"/>
    </source>
</evidence>
<dbReference type="RefSeq" id="WP_188608501.1">
    <property type="nucleotide sequence ID" value="NZ_BMGG01000002.1"/>
</dbReference>
<comment type="caution">
    <text evidence="1">The sequence shown here is derived from an EMBL/GenBank/DDBJ whole genome shotgun (WGS) entry which is preliminary data.</text>
</comment>
<organism evidence="1 2">
    <name type="scientific">Chelatococcus reniformis</name>
    <dbReference type="NCBI Taxonomy" id="1494448"/>
    <lineage>
        <taxon>Bacteria</taxon>
        <taxon>Pseudomonadati</taxon>
        <taxon>Pseudomonadota</taxon>
        <taxon>Alphaproteobacteria</taxon>
        <taxon>Hyphomicrobiales</taxon>
        <taxon>Chelatococcaceae</taxon>
        <taxon>Chelatococcus</taxon>
    </lineage>
</organism>
<proteinExistence type="predicted"/>
<name>A0A916U2D4_9HYPH</name>
<dbReference type="EMBL" id="BMGG01000002">
    <property type="protein sequence ID" value="GGC57090.1"/>
    <property type="molecule type" value="Genomic_DNA"/>
</dbReference>
<accession>A0A916U2D4</accession>
<gene>
    <name evidence="1" type="ORF">GCM10010994_15000</name>
</gene>
<reference evidence="1" key="2">
    <citation type="submission" date="2020-09" db="EMBL/GenBank/DDBJ databases">
        <authorList>
            <person name="Sun Q."/>
            <person name="Zhou Y."/>
        </authorList>
    </citation>
    <scope>NUCLEOTIDE SEQUENCE</scope>
    <source>
        <strain evidence="1">CGMCC 1.12919</strain>
    </source>
</reference>
<protein>
    <submittedName>
        <fullName evidence="1">Uncharacterized protein</fullName>
    </submittedName>
</protein>